<comment type="subcellular location">
    <subcellularLocation>
        <location evidence="3">Cytoplasm</location>
    </subcellularLocation>
</comment>
<dbReference type="InterPro" id="IPR011833">
    <property type="entry name" value="Glycg_phsphrylas"/>
</dbReference>
<evidence type="ECO:0000256" key="6">
    <source>
        <dbReference type="ARBA" id="ARBA00022533"/>
    </source>
</evidence>
<evidence type="ECO:0000256" key="13">
    <source>
        <dbReference type="RuleBase" id="RU000587"/>
    </source>
</evidence>
<keyword evidence="9 12" id="KW-0663">Pyridoxal phosphate</keyword>
<dbReference type="PANTHER" id="PTHR11468">
    <property type="entry name" value="GLYCOGEN PHOSPHORYLASE"/>
    <property type="match status" value="1"/>
</dbReference>
<keyword evidence="8 13" id="KW-0808">Transferase</keyword>
<evidence type="ECO:0000256" key="9">
    <source>
        <dbReference type="ARBA" id="ARBA00022898"/>
    </source>
</evidence>
<keyword evidence="7 13" id="KW-0328">Glycosyltransferase</keyword>
<dbReference type="PROSITE" id="PS00102">
    <property type="entry name" value="PHOSPHORYLASE"/>
    <property type="match status" value="1"/>
</dbReference>
<dbReference type="RefSeq" id="WP_129418969.1">
    <property type="nucleotide sequence ID" value="NZ_MZMU01000009.1"/>
</dbReference>
<proteinExistence type="inferred from homology"/>
<comment type="function">
    <text evidence="11">Phosphorylase is an important allosteric enzyme in carbohydrate metabolism. Enzymes from different sources differ in their regulatory mechanisms and in their natural substrates. However, all known phosphorylases share catalytic and structural properties.</text>
</comment>
<dbReference type="GO" id="GO:0030170">
    <property type="term" value="F:pyridoxal phosphate binding"/>
    <property type="evidence" value="ECO:0007669"/>
    <property type="project" value="InterPro"/>
</dbReference>
<dbReference type="GO" id="GO:0005737">
    <property type="term" value="C:cytoplasm"/>
    <property type="evidence" value="ECO:0007669"/>
    <property type="project" value="UniProtKB-SubCell"/>
</dbReference>
<dbReference type="InterPro" id="IPR035090">
    <property type="entry name" value="Pyridoxal_P_attach_site"/>
</dbReference>
<keyword evidence="6" id="KW-0021">Allosteric enzyme</keyword>
<evidence type="ECO:0000256" key="12">
    <source>
        <dbReference type="PIRSR" id="PIRSR000460-1"/>
    </source>
</evidence>
<dbReference type="Proteomes" id="UP000290767">
    <property type="component" value="Unassembled WGS sequence"/>
</dbReference>
<dbReference type="FunFam" id="3.40.50.2000:FF:000153">
    <property type="entry name" value="Alpha-1,4 glucan phosphorylase"/>
    <property type="match status" value="1"/>
</dbReference>
<dbReference type="GO" id="GO:0005980">
    <property type="term" value="P:glycogen catabolic process"/>
    <property type="evidence" value="ECO:0007669"/>
    <property type="project" value="TreeGrafter"/>
</dbReference>
<dbReference type="AlphaFoldDB" id="A0A4Q1U5X7"/>
<evidence type="ECO:0000256" key="11">
    <source>
        <dbReference type="ARBA" id="ARBA00025174"/>
    </source>
</evidence>
<dbReference type="FunFam" id="3.40.50.2000:FF:000003">
    <property type="entry name" value="Alpha-1,4 glucan phosphorylase"/>
    <property type="match status" value="1"/>
</dbReference>
<comment type="cofactor">
    <cofactor evidence="2 13">
        <name>pyridoxal 5'-phosphate</name>
        <dbReference type="ChEBI" id="CHEBI:597326"/>
    </cofactor>
</comment>
<dbReference type="EMBL" id="MZMU01000009">
    <property type="protein sequence ID" value="RXT26611.1"/>
    <property type="molecule type" value="Genomic_DNA"/>
</dbReference>
<comment type="caution">
    <text evidence="14">The sequence shown here is derived from an EMBL/GenBank/DDBJ whole genome shotgun (WGS) entry which is preliminary data.</text>
</comment>
<organism evidence="14 15">
    <name type="scientific">Rhizobium leguminosarum</name>
    <dbReference type="NCBI Taxonomy" id="384"/>
    <lineage>
        <taxon>Bacteria</taxon>
        <taxon>Pseudomonadati</taxon>
        <taxon>Pseudomonadota</taxon>
        <taxon>Alphaproteobacteria</taxon>
        <taxon>Hyphomicrobiales</taxon>
        <taxon>Rhizobiaceae</taxon>
        <taxon>Rhizobium/Agrobacterium group</taxon>
        <taxon>Rhizobium</taxon>
    </lineage>
</organism>
<dbReference type="CDD" id="cd04300">
    <property type="entry name" value="GT35_Glycogen_Phosphorylase"/>
    <property type="match status" value="1"/>
</dbReference>
<dbReference type="Pfam" id="PF00343">
    <property type="entry name" value="Phosphorylase"/>
    <property type="match status" value="1"/>
</dbReference>
<evidence type="ECO:0000256" key="1">
    <source>
        <dbReference type="ARBA" id="ARBA00001275"/>
    </source>
</evidence>
<accession>A0A4Q1U5X7</accession>
<keyword evidence="10 13" id="KW-0119">Carbohydrate metabolism</keyword>
<name>A0A4Q1U5X7_RHILE</name>
<reference evidence="14 15" key="1">
    <citation type="submission" date="2017-03" db="EMBL/GenBank/DDBJ databases">
        <authorList>
            <person name="Safronova V.I."/>
            <person name="Sazanova A.L."/>
            <person name="Chirak E.R."/>
        </authorList>
    </citation>
    <scope>NUCLEOTIDE SEQUENCE [LARGE SCALE GENOMIC DNA]</scope>
    <source>
        <strain evidence="14 15">Tri-43</strain>
    </source>
</reference>
<comment type="catalytic activity">
    <reaction evidence="1 13">
        <text>[(1-&gt;4)-alpha-D-glucosyl](n) + phosphate = [(1-&gt;4)-alpha-D-glucosyl](n-1) + alpha-D-glucose 1-phosphate</text>
        <dbReference type="Rhea" id="RHEA:41732"/>
        <dbReference type="Rhea" id="RHEA-COMP:9584"/>
        <dbReference type="Rhea" id="RHEA-COMP:9586"/>
        <dbReference type="ChEBI" id="CHEBI:15444"/>
        <dbReference type="ChEBI" id="CHEBI:43474"/>
        <dbReference type="ChEBI" id="CHEBI:58601"/>
        <dbReference type="EC" id="2.4.1.1"/>
    </reaction>
</comment>
<feature type="modified residue" description="N6-(pyridoxal phosphate)lysine" evidence="12">
    <location>
        <position position="672"/>
    </location>
</feature>
<evidence type="ECO:0000313" key="14">
    <source>
        <dbReference type="EMBL" id="RXT26611.1"/>
    </source>
</evidence>
<evidence type="ECO:0000313" key="15">
    <source>
        <dbReference type="Proteomes" id="UP000290767"/>
    </source>
</evidence>
<evidence type="ECO:0000256" key="2">
    <source>
        <dbReference type="ARBA" id="ARBA00001933"/>
    </source>
</evidence>
<sequence>MNTVSKPIIPSPAPRSSKPEILAEEIIERLTYRIGKDAKVAKPHDWLTATILVVRDRIIDKWMASTREVYATGAKRVYYLSLEFLIGRLMRDAISNLGLMEEVRDALASLGVDVNVIAGLEPDAALGNGGLGRLAACFMESMATVEVPAYGYGIRYVHGLFRQQLADGWQVELPENWLAHGNPWEFERRESSYEIGFGGAVEFITTHDDQPRYVWKPAERVIAAAFDTPAVGWRGKRVNTLRLWSAQPIDPILLDAFNAGDHIGALRESNKAESLTRVLYPADATPAGQELRLRQEFFFSSASLQDILRRHLQQYDDFTSLPDKVAIQLNDTHPAVSVAELVRLLCDVHGMDFDQAWEITRHTFSYTNHTLLPEALESWSVPLFERLLPRHMQIIYAINAKILIDARKGKNFSDGEIRSISLIDESGDRRVRMGNLAFVGSHSINGVSALHTDLMKVTVFADLHKLYPDRINNKTNGITPRRWLQQCNPGLTGLIREAIGDEFLDDAEKLRALDVHSSDPAFQQKFAAIKRANKVALSNLVASRMGVKLDPSAMFDIQIKRIHEYKRQLLNIIEAVALYDQIRSHPELDWVPRVKLFAGKAAPSYYNAKLIIKLINDVSRTINNDPAVRGLLKIVFVPNYNVSLAEVMVPAADLSEQISTAGMEASGTGNMKFGLNGALTIGTLDGANVEMRDNVGEDNIVIFGLKADEVSKVRSDGHNPRAIIEGSRELAQALAAIGSGVFSPDDRNRYTALIDGIYSHDWFMVAADFDAYAQAQRDVDQIWTNQSAWYTKTINNTARMGWFSSDRTIRQYADEIWRAG</sequence>
<gene>
    <name evidence="14" type="ORF">B5P46_12675</name>
</gene>
<comment type="similarity">
    <text evidence="4 13">Belongs to the glycogen phosphorylase family.</text>
</comment>
<evidence type="ECO:0000256" key="7">
    <source>
        <dbReference type="ARBA" id="ARBA00022676"/>
    </source>
</evidence>
<dbReference type="PANTHER" id="PTHR11468:SF3">
    <property type="entry name" value="GLYCOGEN PHOSPHORYLASE, LIVER FORM"/>
    <property type="match status" value="1"/>
</dbReference>
<dbReference type="Gene3D" id="3.40.50.2000">
    <property type="entry name" value="Glycogen Phosphorylase B"/>
    <property type="match status" value="2"/>
</dbReference>
<dbReference type="PIRSF" id="PIRSF000460">
    <property type="entry name" value="Pprylas_GlgP"/>
    <property type="match status" value="1"/>
</dbReference>
<evidence type="ECO:0000256" key="3">
    <source>
        <dbReference type="ARBA" id="ARBA00004496"/>
    </source>
</evidence>
<evidence type="ECO:0000256" key="8">
    <source>
        <dbReference type="ARBA" id="ARBA00022679"/>
    </source>
</evidence>
<evidence type="ECO:0000256" key="10">
    <source>
        <dbReference type="ARBA" id="ARBA00023277"/>
    </source>
</evidence>
<comment type="function">
    <text evidence="13">Allosteric enzyme that catalyzes the rate-limiting step in glycogen catabolism, the phosphorolytic cleavage of glycogen to produce glucose-1-phosphate, and plays a central role in maintaining cellular and organismal glucose homeostasis.</text>
</comment>
<dbReference type="SUPFAM" id="SSF53756">
    <property type="entry name" value="UDP-Glycosyltransferase/glycogen phosphorylase"/>
    <property type="match status" value="1"/>
</dbReference>
<dbReference type="EC" id="2.4.1.1" evidence="13"/>
<protein>
    <recommendedName>
        <fullName evidence="13">Alpha-1,4 glucan phosphorylase</fullName>
        <ecNumber evidence="13">2.4.1.1</ecNumber>
    </recommendedName>
</protein>
<dbReference type="NCBIfam" id="TIGR02093">
    <property type="entry name" value="P_ylase"/>
    <property type="match status" value="1"/>
</dbReference>
<dbReference type="GO" id="GO:0008184">
    <property type="term" value="F:glycogen phosphorylase activity"/>
    <property type="evidence" value="ECO:0007669"/>
    <property type="project" value="InterPro"/>
</dbReference>
<dbReference type="InterPro" id="IPR000811">
    <property type="entry name" value="Glyco_trans_35"/>
</dbReference>
<evidence type="ECO:0000256" key="4">
    <source>
        <dbReference type="ARBA" id="ARBA00006047"/>
    </source>
</evidence>
<keyword evidence="5" id="KW-0963">Cytoplasm</keyword>
<evidence type="ECO:0000256" key="5">
    <source>
        <dbReference type="ARBA" id="ARBA00022490"/>
    </source>
</evidence>